<proteinExistence type="predicted"/>
<dbReference type="OrthoDB" id="734129at2759"/>
<evidence type="ECO:0000259" key="3">
    <source>
        <dbReference type="Pfam" id="PF13439"/>
    </source>
</evidence>
<evidence type="ECO:0000313" key="4">
    <source>
        <dbReference type="EMBL" id="KAI5069877.1"/>
    </source>
</evidence>
<dbReference type="SUPFAM" id="SSF53756">
    <property type="entry name" value="UDP-Glycosyltransferase/glycogen phosphorylase"/>
    <property type="match status" value="1"/>
</dbReference>
<dbReference type="AlphaFoldDB" id="A0A9D4ZDA8"/>
<keyword evidence="1" id="KW-0808">Transferase</keyword>
<dbReference type="Proteomes" id="UP000886520">
    <property type="component" value="Chromosome 15"/>
</dbReference>
<evidence type="ECO:0008006" key="6">
    <source>
        <dbReference type="Google" id="ProtNLM"/>
    </source>
</evidence>
<feature type="domain" description="Glycosyltransferase subfamily 4-like N-terminal" evidence="3">
    <location>
        <begin position="96"/>
        <end position="279"/>
    </location>
</feature>
<keyword evidence="5" id="KW-1185">Reference proteome</keyword>
<dbReference type="PANTHER" id="PTHR46686">
    <property type="entry name" value="GLYCOSYLTRANSFERASE"/>
    <property type="match status" value="1"/>
</dbReference>
<gene>
    <name evidence="4" type="ORF">GOP47_0016178</name>
</gene>
<dbReference type="Gene3D" id="3.40.50.2000">
    <property type="entry name" value="Glycogen Phosphorylase B"/>
    <property type="match status" value="2"/>
</dbReference>
<dbReference type="Pfam" id="PF00534">
    <property type="entry name" value="Glycos_transf_1"/>
    <property type="match status" value="1"/>
</dbReference>
<evidence type="ECO:0000256" key="1">
    <source>
        <dbReference type="ARBA" id="ARBA00022676"/>
    </source>
</evidence>
<keyword evidence="1" id="KW-0328">Glycosyltransferase</keyword>
<accession>A0A9D4ZDA8</accession>
<feature type="domain" description="Glycosyl transferase family 1" evidence="2">
    <location>
        <begin position="291"/>
        <end position="443"/>
    </location>
</feature>
<dbReference type="EMBL" id="JABFUD020000015">
    <property type="protein sequence ID" value="KAI5069877.1"/>
    <property type="molecule type" value="Genomic_DNA"/>
</dbReference>
<dbReference type="PANTHER" id="PTHR46686:SF4">
    <property type="entry name" value="GLYCOSYLTRANSFERASE FAMILY 4 PROTEIN"/>
    <property type="match status" value="1"/>
</dbReference>
<reference evidence="4" key="1">
    <citation type="submission" date="2021-01" db="EMBL/GenBank/DDBJ databases">
        <title>Adiantum capillus-veneris genome.</title>
        <authorList>
            <person name="Fang Y."/>
            <person name="Liao Q."/>
        </authorList>
    </citation>
    <scope>NUCLEOTIDE SEQUENCE</scope>
    <source>
        <strain evidence="4">H3</strain>
        <tissue evidence="4">Leaf</tissue>
    </source>
</reference>
<sequence length="484" mass="53039">MPSLRLRVLLAIAIAAALLCALPLLLHMRALLSPCNCTSPTNGSAQPPFRGDLRLLSSSWNHLTFPSSASNSSSSSSLLLLHIALFVKKWPSTSSVGGLERHALTLHRHLAYRGHHIHVFTTDGITAQVRDEHDGSLHLHICPPNERGLFDIAPAWDAFLTLNASRPFDIVHSESVALPPAKAKEVGGAAVVSWHGIAYEIIHSDIVRELNRLEEGQPRAKDLQRALSERISRVVEEVRLFPSYAHHVATSDYAGDVLNTIYQIPLHRLHIIVNGVDEQVFHPDTTAAQSFRAAWGVPPTAMVFGAAGRLVKDKGYPLLFHAFSLLLAEHPSVFLLIAGDGPWATRFKALSPTNVVVLGPLRPAQLAHFYNAIDIFVNPTLRAQGLDHTLLEAMLCGKPILATHFSSITTSLIVNPSMGYTFHPNVPSLLASMRSLMTDGKQALQKKGKLCHQRASSLFTATKMASAYERLFLCIKDSSYCMYS</sequence>
<dbReference type="Pfam" id="PF13439">
    <property type="entry name" value="Glyco_transf_4"/>
    <property type="match status" value="1"/>
</dbReference>
<comment type="caution">
    <text evidence="4">The sequence shown here is derived from an EMBL/GenBank/DDBJ whole genome shotgun (WGS) entry which is preliminary data.</text>
</comment>
<dbReference type="CDD" id="cd03801">
    <property type="entry name" value="GT4_PimA-like"/>
    <property type="match status" value="1"/>
</dbReference>
<organism evidence="4 5">
    <name type="scientific">Adiantum capillus-veneris</name>
    <name type="common">Maidenhair fern</name>
    <dbReference type="NCBI Taxonomy" id="13818"/>
    <lineage>
        <taxon>Eukaryota</taxon>
        <taxon>Viridiplantae</taxon>
        <taxon>Streptophyta</taxon>
        <taxon>Embryophyta</taxon>
        <taxon>Tracheophyta</taxon>
        <taxon>Polypodiopsida</taxon>
        <taxon>Polypodiidae</taxon>
        <taxon>Polypodiales</taxon>
        <taxon>Pteridineae</taxon>
        <taxon>Pteridaceae</taxon>
        <taxon>Vittarioideae</taxon>
        <taxon>Adiantum</taxon>
    </lineage>
</organism>
<evidence type="ECO:0000313" key="5">
    <source>
        <dbReference type="Proteomes" id="UP000886520"/>
    </source>
</evidence>
<protein>
    <recommendedName>
        <fullName evidence="6">Glycosyltransferase subfamily 4-like N-terminal domain-containing protein</fullName>
    </recommendedName>
</protein>
<dbReference type="InterPro" id="IPR001296">
    <property type="entry name" value="Glyco_trans_1"/>
</dbReference>
<dbReference type="GO" id="GO:0016757">
    <property type="term" value="F:glycosyltransferase activity"/>
    <property type="evidence" value="ECO:0007669"/>
    <property type="project" value="UniProtKB-KW"/>
</dbReference>
<dbReference type="InterPro" id="IPR028098">
    <property type="entry name" value="Glyco_trans_4-like_N"/>
</dbReference>
<name>A0A9D4ZDA8_ADICA</name>
<evidence type="ECO:0000259" key="2">
    <source>
        <dbReference type="Pfam" id="PF00534"/>
    </source>
</evidence>